<evidence type="ECO:0000256" key="30">
    <source>
        <dbReference type="ARBA" id="ARBA00046983"/>
    </source>
</evidence>
<sequence>MRSLGALLLLLSACLAVSAGPVPTPPDNIQVQENFNISRIYGKWYNLAIGSTCPWLKKIMDRMTVSTLVLGEGATEAEISMTSTRWRKGVCEETSGAYEKTDTDGKFLYHKSKWNITMESYVVHTNYDEYAIFLTKKFSRRHGPTITAKLYGRAPQLRETLLQDFRVVAQGVGIPEDSIFTMHPSTSNSCPLFRVRRAVLPQEEEGSGGGQLVTEVTKKEDSCQLGYSAGPCMGMTSRYFYNGTSMACETFQYGGCMGNGNNFVTEKECLQTCRTVAACNLPIVRGPCRAFIQLWAFDAVKGKCVLFPYGGCQGNGNKFYSEKECREYCGVPGDGRQPCRVPGWAEGLLESRWESPGRSRGLES</sequence>
<dbReference type="SUPFAM" id="SSF57362">
    <property type="entry name" value="BPTI-like"/>
    <property type="match status" value="2"/>
</dbReference>
<name>A0A2R8Z833_PANPA</name>
<evidence type="ECO:0000256" key="3">
    <source>
        <dbReference type="ARBA" id="ARBA00004498"/>
    </source>
</evidence>
<dbReference type="Proteomes" id="UP000240080">
    <property type="component" value="Chromosome 9"/>
</dbReference>
<dbReference type="GO" id="GO:0031965">
    <property type="term" value="C:nuclear membrane"/>
    <property type="evidence" value="ECO:0007669"/>
    <property type="project" value="UniProtKB-SubCell"/>
</dbReference>
<keyword evidence="14" id="KW-0646">Protease inhibitor</keyword>
<dbReference type="InterPro" id="IPR022272">
    <property type="entry name" value="Lipocalin_CS"/>
</dbReference>
<evidence type="ECO:0000256" key="11">
    <source>
        <dbReference type="ARBA" id="ARBA00022525"/>
    </source>
</evidence>
<dbReference type="Pfam" id="PF00014">
    <property type="entry name" value="Kunitz_BPTI"/>
    <property type="match status" value="2"/>
</dbReference>
<keyword evidence="9" id="KW-1003">Cell membrane</keyword>
<evidence type="ECO:0000256" key="5">
    <source>
        <dbReference type="ARBA" id="ARBA00004617"/>
    </source>
</evidence>
<keyword evidence="19" id="KW-0722">Serine protease inhibitor</keyword>
<evidence type="ECO:0000256" key="29">
    <source>
        <dbReference type="ARBA" id="ARBA00029474"/>
    </source>
</evidence>
<dbReference type="Gene3D" id="4.10.410.10">
    <property type="entry name" value="Pancreatic trypsin inhibitor Kunitz domain"/>
    <property type="match status" value="2"/>
</dbReference>
<dbReference type="GO" id="GO:0005783">
    <property type="term" value="C:endoplasmic reticulum"/>
    <property type="evidence" value="ECO:0007669"/>
    <property type="project" value="UniProtKB-SubCell"/>
</dbReference>
<evidence type="ECO:0000256" key="26">
    <source>
        <dbReference type="ARBA" id="ARBA00023180"/>
    </source>
</evidence>
<evidence type="ECO:0000256" key="16">
    <source>
        <dbReference type="ARBA" id="ARBA00022737"/>
    </source>
</evidence>
<keyword evidence="15 32" id="KW-0732">Signal</keyword>
<keyword evidence="10" id="KW-0963">Cytoplasm</keyword>
<dbReference type="STRING" id="9597.ENSPPAP00000001053"/>
<dbReference type="InterPro" id="IPR002223">
    <property type="entry name" value="Kunitz_BPTI"/>
</dbReference>
<dbReference type="GO" id="GO:0016491">
    <property type="term" value="F:oxidoreductase activity"/>
    <property type="evidence" value="ECO:0007669"/>
    <property type="project" value="UniProtKB-KW"/>
</dbReference>
<evidence type="ECO:0000256" key="20">
    <source>
        <dbReference type="ARBA" id="ARBA00022974"/>
    </source>
</evidence>
<evidence type="ECO:0000256" key="21">
    <source>
        <dbReference type="ARBA" id="ARBA00022991"/>
    </source>
</evidence>
<dbReference type="GO" id="GO:0019862">
    <property type="term" value="F:IgA binding"/>
    <property type="evidence" value="ECO:0007669"/>
    <property type="project" value="Ensembl"/>
</dbReference>
<dbReference type="PANTHER" id="PTHR46676:SF1">
    <property type="entry name" value="PROTEIN AMBP"/>
    <property type="match status" value="1"/>
</dbReference>
<evidence type="ECO:0000256" key="18">
    <source>
        <dbReference type="ARBA" id="ARBA00022824"/>
    </source>
</evidence>
<keyword evidence="27" id="KW-0539">Nucleus</keyword>
<dbReference type="InterPro" id="IPR002968">
    <property type="entry name" value="A1-microglobln"/>
</dbReference>
<keyword evidence="12" id="KW-0272">Extracellular matrix</keyword>
<evidence type="ECO:0000256" key="8">
    <source>
        <dbReference type="ARBA" id="ARBA00018905"/>
    </source>
</evidence>
<comment type="subunit">
    <text evidence="29">Monomer. Also occurs as a complex with tryptase in mast cells.</text>
</comment>
<evidence type="ECO:0000256" key="23">
    <source>
        <dbReference type="ARBA" id="ARBA00023128"/>
    </source>
</evidence>
<dbReference type="InterPro" id="IPR029856">
    <property type="entry name" value="AMBP"/>
</dbReference>
<evidence type="ECO:0000256" key="6">
    <source>
        <dbReference type="ARBA" id="ARBA00004637"/>
    </source>
</evidence>
<evidence type="ECO:0000256" key="17">
    <source>
        <dbReference type="ARBA" id="ARBA00022792"/>
    </source>
</evidence>
<dbReference type="GO" id="GO:0004867">
    <property type="term" value="F:serine-type endopeptidase inhibitor activity"/>
    <property type="evidence" value="ECO:0007669"/>
    <property type="project" value="UniProtKB-KW"/>
</dbReference>
<keyword evidence="26" id="KW-0325">Glycoprotein</keyword>
<dbReference type="Gene3D" id="2.40.128.20">
    <property type="match status" value="1"/>
</dbReference>
<accession>A0A2R8Z833</accession>
<evidence type="ECO:0000259" key="33">
    <source>
        <dbReference type="PROSITE" id="PS50279"/>
    </source>
</evidence>
<dbReference type="InterPro" id="IPR000566">
    <property type="entry name" value="Lipocln_cytosolic_FA-bd_dom"/>
</dbReference>
<evidence type="ECO:0000256" key="12">
    <source>
        <dbReference type="ARBA" id="ARBA00022530"/>
    </source>
</evidence>
<evidence type="ECO:0000313" key="35">
    <source>
        <dbReference type="Proteomes" id="UP000240080"/>
    </source>
</evidence>
<feature type="chain" id="PRO_5015347859" description="Protein AMBP" evidence="32">
    <location>
        <begin position="20"/>
        <end position="364"/>
    </location>
</feature>
<feature type="domain" description="BPTI/Kunitz inhibitor" evidence="33">
    <location>
        <begin position="223"/>
        <end position="273"/>
    </location>
</feature>
<dbReference type="PROSITE" id="PS00280">
    <property type="entry name" value="BPTI_KUNITZ_1"/>
    <property type="match status" value="2"/>
</dbReference>
<keyword evidence="17" id="KW-0999">Mitochondrion inner membrane</keyword>
<dbReference type="FunFam" id="2.40.128.20:FF:000007">
    <property type="entry name" value="Alpha-1-microglobulin/bikunin precursor"/>
    <property type="match status" value="1"/>
</dbReference>
<evidence type="ECO:0000256" key="32">
    <source>
        <dbReference type="SAM" id="SignalP"/>
    </source>
</evidence>
<keyword evidence="23" id="KW-0496">Mitochondrion</keyword>
<reference evidence="34" key="2">
    <citation type="submission" date="2025-08" db="UniProtKB">
        <authorList>
            <consortium name="Ensembl"/>
        </authorList>
    </citation>
    <scope>IDENTIFICATION</scope>
</reference>
<dbReference type="PROSITE" id="PS50279">
    <property type="entry name" value="BPTI_KUNITZ_2"/>
    <property type="match status" value="2"/>
</dbReference>
<evidence type="ECO:0000256" key="19">
    <source>
        <dbReference type="ARBA" id="ARBA00022900"/>
    </source>
</evidence>
<keyword evidence="16" id="KW-0677">Repeat</keyword>
<dbReference type="SUPFAM" id="SSF50814">
    <property type="entry name" value="Lipocalins"/>
    <property type="match status" value="1"/>
</dbReference>
<dbReference type="CDD" id="cd22597">
    <property type="entry name" value="Kunitz_bikunin_2-like"/>
    <property type="match status" value="1"/>
</dbReference>
<dbReference type="PANTHER" id="PTHR46676">
    <property type="entry name" value="PROTEIN AMBP"/>
    <property type="match status" value="1"/>
</dbReference>
<comment type="similarity">
    <text evidence="7">In the N-terminal section; belongs to the calycin superfamily. Lipocalin family.</text>
</comment>
<dbReference type="SMART" id="SM00131">
    <property type="entry name" value="KU"/>
    <property type="match status" value="2"/>
</dbReference>
<keyword evidence="20" id="KW-0654">Proteoglycan</keyword>
<proteinExistence type="inferred from homology"/>
<comment type="function">
    <text evidence="28">Kunitz-type serine protease inhibitor. Has high catalytic efficiency for F10/blood coagulation factor Xa and may act as an anticoagulant by inhibiting prothrombin activation. Inhibits trypsin and mast cell CMA1/chymase and tryptase proteases.</text>
</comment>
<keyword evidence="25" id="KW-1015">Disulfide bond</keyword>
<reference evidence="34 35" key="1">
    <citation type="journal article" date="2012" name="Nature">
        <title>The bonobo genome compared with the chimpanzee and human genomes.</title>
        <authorList>
            <person name="Prufer K."/>
            <person name="Munch K."/>
            <person name="Hellmann I."/>
            <person name="Akagi K."/>
            <person name="Miller J.R."/>
            <person name="Walenz B."/>
            <person name="Koren S."/>
            <person name="Sutton G."/>
            <person name="Kodira C."/>
            <person name="Winer R."/>
            <person name="Knight J.R."/>
            <person name="Mullikin J.C."/>
            <person name="Meader S.J."/>
            <person name="Ponting C.P."/>
            <person name="Lunter G."/>
            <person name="Higashino S."/>
            <person name="Hobolth A."/>
            <person name="Dutheil J."/>
            <person name="Karakoc E."/>
            <person name="Alkan C."/>
            <person name="Sajjadian S."/>
            <person name="Catacchio C.R."/>
            <person name="Ventura M."/>
            <person name="Marques-Bonet T."/>
            <person name="Eichler E.E."/>
            <person name="Andre C."/>
            <person name="Atencia R."/>
            <person name="Mugisha L."/>
            <person name="Junhold J."/>
            <person name="Patterson N."/>
            <person name="Siebauer M."/>
            <person name="Good J.M."/>
            <person name="Fischer A."/>
            <person name="Ptak S.E."/>
            <person name="Lachmann M."/>
            <person name="Symer D.E."/>
            <person name="Mailund T."/>
            <person name="Schierup M.H."/>
            <person name="Andres A.M."/>
            <person name="Kelso J."/>
            <person name="Paabo S."/>
        </authorList>
    </citation>
    <scope>NUCLEOTIDE SEQUENCE [LARGE SCALE GENOMIC DNA]</scope>
</reference>
<dbReference type="EMBL" id="AJFE02119114">
    <property type="status" value="NOT_ANNOTATED_CDS"/>
    <property type="molecule type" value="Genomic_DNA"/>
</dbReference>
<evidence type="ECO:0000256" key="10">
    <source>
        <dbReference type="ARBA" id="ARBA00022490"/>
    </source>
</evidence>
<dbReference type="PRINTS" id="PR00179">
    <property type="entry name" value="LIPOCALIN"/>
</dbReference>
<evidence type="ECO:0000256" key="25">
    <source>
        <dbReference type="ARBA" id="ARBA00023157"/>
    </source>
</evidence>
<evidence type="ECO:0000256" key="28">
    <source>
        <dbReference type="ARBA" id="ARBA00029383"/>
    </source>
</evidence>
<comment type="subunit">
    <text evidence="30">I-alpha-I plasma protease inhibitors are assembled from one or two heavy chains (HC) and one light chain, bikunin. Inter-alpha-inhibitor (I-alpha-I) is composed of ITIH1/HC1, ITIH2/HC2 and bikunin, and pre-alpha-inhibitor (P-alpha-I) of ITIH3/HC3 and bikunin. Interacts with TNFAIP6 (via Link domain).</text>
</comment>
<dbReference type="CDD" id="cd22596">
    <property type="entry name" value="Kunitz_bikunin_1-like"/>
    <property type="match status" value="1"/>
</dbReference>
<dbReference type="PROSITE" id="PS00213">
    <property type="entry name" value="LIPOCALIN"/>
    <property type="match status" value="1"/>
</dbReference>
<keyword evidence="13" id="KW-0165">Cleavage on pair of basic residues</keyword>
<evidence type="ECO:0000256" key="27">
    <source>
        <dbReference type="ARBA" id="ARBA00023242"/>
    </source>
</evidence>
<gene>
    <name evidence="34" type="primary">AMBP</name>
</gene>
<dbReference type="AlphaFoldDB" id="A0A2R8Z833"/>
<dbReference type="GO" id="GO:0005886">
    <property type="term" value="C:plasma membrane"/>
    <property type="evidence" value="ECO:0007669"/>
    <property type="project" value="UniProtKB-SubCell"/>
</dbReference>
<feature type="domain" description="BPTI/Kunitz inhibitor" evidence="33">
    <location>
        <begin position="279"/>
        <end position="329"/>
    </location>
</feature>
<protein>
    <recommendedName>
        <fullName evidence="8">Protein AMBP</fullName>
    </recommendedName>
</protein>
<dbReference type="GO" id="GO:0020037">
    <property type="term" value="F:heme binding"/>
    <property type="evidence" value="ECO:0007669"/>
    <property type="project" value="Ensembl"/>
</dbReference>
<evidence type="ECO:0000256" key="2">
    <source>
        <dbReference type="ARBA" id="ARBA00004240"/>
    </source>
</evidence>
<comment type="subcellular location">
    <subcellularLocation>
        <location evidence="1">Cell membrane</location>
        <topology evidence="1">Peripheral membrane protein</topology>
    </subcellularLocation>
    <subcellularLocation>
        <location evidence="4">Cytoplasm</location>
        <location evidence="4">Cytosol</location>
    </subcellularLocation>
    <subcellularLocation>
        <location evidence="2">Endoplasmic reticulum</location>
    </subcellularLocation>
    <subcellularLocation>
        <location evidence="6">Mitochondrion inner membrane</location>
        <topology evidence="6">Peripheral membrane protein</topology>
    </subcellularLocation>
    <subcellularLocation>
        <location evidence="5">Nucleus membrane</location>
        <topology evidence="5">Peripheral membrane protein</topology>
    </subcellularLocation>
    <subcellularLocation>
        <location evidence="3">Secreted</location>
        <location evidence="3">Extracellular space</location>
        <location evidence="3">Extracellular matrix</location>
    </subcellularLocation>
</comment>
<keyword evidence="18" id="KW-0256">Endoplasmic reticulum</keyword>
<evidence type="ECO:0000256" key="13">
    <source>
        <dbReference type="ARBA" id="ARBA00022685"/>
    </source>
</evidence>
<keyword evidence="21" id="KW-0157">Chromophore</keyword>
<reference evidence="34" key="3">
    <citation type="submission" date="2025-09" db="UniProtKB">
        <authorList>
            <consortium name="Ensembl"/>
        </authorList>
    </citation>
    <scope>IDENTIFICATION</scope>
</reference>
<evidence type="ECO:0000256" key="1">
    <source>
        <dbReference type="ARBA" id="ARBA00004202"/>
    </source>
</evidence>
<evidence type="ECO:0000256" key="9">
    <source>
        <dbReference type="ARBA" id="ARBA00022475"/>
    </source>
</evidence>
<evidence type="ECO:0000256" key="4">
    <source>
        <dbReference type="ARBA" id="ARBA00004514"/>
    </source>
</evidence>
<dbReference type="GeneTree" id="ENSGT00940000160109"/>
<evidence type="ECO:0000256" key="24">
    <source>
        <dbReference type="ARBA" id="ARBA00023136"/>
    </source>
</evidence>
<evidence type="ECO:0000256" key="15">
    <source>
        <dbReference type="ARBA" id="ARBA00022729"/>
    </source>
</evidence>
<evidence type="ECO:0000256" key="14">
    <source>
        <dbReference type="ARBA" id="ARBA00022690"/>
    </source>
</evidence>
<keyword evidence="35" id="KW-1185">Reference proteome</keyword>
<evidence type="ECO:0000313" key="34">
    <source>
        <dbReference type="Ensembl" id="ENSPPAP00000001053.1"/>
    </source>
</evidence>
<comment type="subunit">
    <text evidence="31">Monomer. Homodimer. In plasma, it occurs as a monomer or dimer and in covalently-linked complexes with immunoglobulin A (IgA), ALB/albumin and F2/prothrombin. Chromophore-bound alpha-1-microglobulin interacts with the constant region of immunoglobulin A. Chromophore-bound alpha-1-microglobulin interacts with ALB with molar ratio 2:1 and 1:1; this interaction does not prevent fatty acid binding to ALB. Interacts with F2/prothrombin (via N-terminus) with molar ratio 2:1 and 1:1; this interaction does not prevent the activation of prothrombin to thrombin. Interacts with NDUFAB1, a subunit of mitochondrial complex I. Interacts with FN1.</text>
</comment>
<dbReference type="InterPro" id="IPR012674">
    <property type="entry name" value="Calycin"/>
</dbReference>
<dbReference type="GO" id="GO:0042803">
    <property type="term" value="F:protein homodimerization activity"/>
    <property type="evidence" value="ECO:0007669"/>
    <property type="project" value="Ensembl"/>
</dbReference>
<dbReference type="InterPro" id="IPR036880">
    <property type="entry name" value="Kunitz_BPTI_sf"/>
</dbReference>
<dbReference type="GO" id="GO:0005829">
    <property type="term" value="C:cytosol"/>
    <property type="evidence" value="ECO:0007669"/>
    <property type="project" value="UniProtKB-SubCell"/>
</dbReference>
<dbReference type="Bgee" id="ENSPPAG00000004384">
    <property type="expression patterns" value="Expressed in liver and 2 other cell types or tissues"/>
</dbReference>
<dbReference type="PRINTS" id="PR00759">
    <property type="entry name" value="BASICPTASE"/>
</dbReference>
<dbReference type="CDD" id="cd19418">
    <property type="entry name" value="lipocalin_A1M-like"/>
    <property type="match status" value="1"/>
</dbReference>
<dbReference type="GO" id="GO:0005743">
    <property type="term" value="C:mitochondrial inner membrane"/>
    <property type="evidence" value="ECO:0007669"/>
    <property type="project" value="UniProtKB-SubCell"/>
</dbReference>
<evidence type="ECO:0000256" key="22">
    <source>
        <dbReference type="ARBA" id="ARBA00023002"/>
    </source>
</evidence>
<dbReference type="Ensembl" id="ENSPPAT00000004884.1">
    <property type="protein sequence ID" value="ENSPPAP00000001053.1"/>
    <property type="gene ID" value="ENSPPAG00000004384.1"/>
</dbReference>
<evidence type="ECO:0000256" key="7">
    <source>
        <dbReference type="ARBA" id="ARBA00008238"/>
    </source>
</evidence>
<dbReference type="PRINTS" id="PR01215">
    <property type="entry name" value="A1MCGLOBULIN"/>
</dbReference>
<feature type="signal peptide" evidence="32">
    <location>
        <begin position="1"/>
        <end position="19"/>
    </location>
</feature>
<keyword evidence="24" id="KW-0472">Membrane</keyword>
<dbReference type="FunFam" id="4.10.410.10:FF:000005">
    <property type="entry name" value="Pancreatic trypsin inhibitor"/>
    <property type="match status" value="1"/>
</dbReference>
<dbReference type="Pfam" id="PF00061">
    <property type="entry name" value="Lipocalin"/>
    <property type="match status" value="1"/>
</dbReference>
<keyword evidence="22" id="KW-0560">Oxidoreductase</keyword>
<evidence type="ECO:0000256" key="31">
    <source>
        <dbReference type="ARBA" id="ARBA00047015"/>
    </source>
</evidence>
<dbReference type="InterPro" id="IPR020901">
    <property type="entry name" value="Prtase_inh_Kunz-CS"/>
</dbReference>
<keyword evidence="11" id="KW-0964">Secreted</keyword>
<dbReference type="GO" id="GO:0005576">
    <property type="term" value="C:extracellular region"/>
    <property type="evidence" value="ECO:0007669"/>
    <property type="project" value="UniProtKB-ARBA"/>
</dbReference>
<organism evidence="34 35">
    <name type="scientific">Pan paniscus</name>
    <name type="common">Pygmy chimpanzee</name>
    <name type="synonym">Bonobo</name>
    <dbReference type="NCBI Taxonomy" id="9597"/>
    <lineage>
        <taxon>Eukaryota</taxon>
        <taxon>Metazoa</taxon>
        <taxon>Chordata</taxon>
        <taxon>Craniata</taxon>
        <taxon>Vertebrata</taxon>
        <taxon>Euteleostomi</taxon>
        <taxon>Mammalia</taxon>
        <taxon>Eutheria</taxon>
        <taxon>Euarchontoglires</taxon>
        <taxon>Primates</taxon>
        <taxon>Haplorrhini</taxon>
        <taxon>Catarrhini</taxon>
        <taxon>Hominidae</taxon>
        <taxon>Pan</taxon>
    </lineage>
</organism>